<gene>
    <name evidence="1" type="ORF">QBC37DRAFT_429210</name>
</gene>
<dbReference type="AlphaFoldDB" id="A0AAN6Y674"/>
<evidence type="ECO:0000313" key="1">
    <source>
        <dbReference type="EMBL" id="KAK4210132.1"/>
    </source>
</evidence>
<keyword evidence="2" id="KW-1185">Reference proteome</keyword>
<comment type="caution">
    <text evidence="1">The sequence shown here is derived from an EMBL/GenBank/DDBJ whole genome shotgun (WGS) entry which is preliminary data.</text>
</comment>
<dbReference type="Pfam" id="PF26639">
    <property type="entry name" value="Het-6_barrel"/>
    <property type="match status" value="1"/>
</dbReference>
<dbReference type="EMBL" id="MU858183">
    <property type="protein sequence ID" value="KAK4210132.1"/>
    <property type="molecule type" value="Genomic_DNA"/>
</dbReference>
<sequence>MGMAVTRFKNGDRLCLPMSGDVPWLVRPSRSGTYTFVGESYVHGIMDGEATMPTDSLSELVL</sequence>
<proteinExistence type="predicted"/>
<organism evidence="1 2">
    <name type="scientific">Rhypophila decipiens</name>
    <dbReference type="NCBI Taxonomy" id="261697"/>
    <lineage>
        <taxon>Eukaryota</taxon>
        <taxon>Fungi</taxon>
        <taxon>Dikarya</taxon>
        <taxon>Ascomycota</taxon>
        <taxon>Pezizomycotina</taxon>
        <taxon>Sordariomycetes</taxon>
        <taxon>Sordariomycetidae</taxon>
        <taxon>Sordariales</taxon>
        <taxon>Naviculisporaceae</taxon>
        <taxon>Rhypophila</taxon>
    </lineage>
</organism>
<evidence type="ECO:0000313" key="2">
    <source>
        <dbReference type="Proteomes" id="UP001301769"/>
    </source>
</evidence>
<accession>A0AAN6Y674</accession>
<protein>
    <submittedName>
        <fullName evidence="1">Uncharacterized protein</fullName>
    </submittedName>
</protein>
<dbReference type="Proteomes" id="UP001301769">
    <property type="component" value="Unassembled WGS sequence"/>
</dbReference>
<reference evidence="1" key="1">
    <citation type="journal article" date="2023" name="Mol. Phylogenet. Evol.">
        <title>Genome-scale phylogeny and comparative genomics of the fungal order Sordariales.</title>
        <authorList>
            <person name="Hensen N."/>
            <person name="Bonometti L."/>
            <person name="Westerberg I."/>
            <person name="Brannstrom I.O."/>
            <person name="Guillou S."/>
            <person name="Cros-Aarteil S."/>
            <person name="Calhoun S."/>
            <person name="Haridas S."/>
            <person name="Kuo A."/>
            <person name="Mondo S."/>
            <person name="Pangilinan J."/>
            <person name="Riley R."/>
            <person name="LaButti K."/>
            <person name="Andreopoulos B."/>
            <person name="Lipzen A."/>
            <person name="Chen C."/>
            <person name="Yan M."/>
            <person name="Daum C."/>
            <person name="Ng V."/>
            <person name="Clum A."/>
            <person name="Steindorff A."/>
            <person name="Ohm R.A."/>
            <person name="Martin F."/>
            <person name="Silar P."/>
            <person name="Natvig D.O."/>
            <person name="Lalanne C."/>
            <person name="Gautier V."/>
            <person name="Ament-Velasquez S.L."/>
            <person name="Kruys A."/>
            <person name="Hutchinson M.I."/>
            <person name="Powell A.J."/>
            <person name="Barry K."/>
            <person name="Miller A.N."/>
            <person name="Grigoriev I.V."/>
            <person name="Debuchy R."/>
            <person name="Gladieux P."/>
            <person name="Hiltunen Thoren M."/>
            <person name="Johannesson H."/>
        </authorList>
    </citation>
    <scope>NUCLEOTIDE SEQUENCE</scope>
    <source>
        <strain evidence="1">PSN293</strain>
    </source>
</reference>
<name>A0AAN6Y674_9PEZI</name>
<reference evidence="1" key="2">
    <citation type="submission" date="2023-05" db="EMBL/GenBank/DDBJ databases">
        <authorList>
            <consortium name="Lawrence Berkeley National Laboratory"/>
            <person name="Steindorff A."/>
            <person name="Hensen N."/>
            <person name="Bonometti L."/>
            <person name="Westerberg I."/>
            <person name="Brannstrom I.O."/>
            <person name="Guillou S."/>
            <person name="Cros-Aarteil S."/>
            <person name="Calhoun S."/>
            <person name="Haridas S."/>
            <person name="Kuo A."/>
            <person name="Mondo S."/>
            <person name="Pangilinan J."/>
            <person name="Riley R."/>
            <person name="Labutti K."/>
            <person name="Andreopoulos B."/>
            <person name="Lipzen A."/>
            <person name="Chen C."/>
            <person name="Yanf M."/>
            <person name="Daum C."/>
            <person name="Ng V."/>
            <person name="Clum A."/>
            <person name="Ohm R."/>
            <person name="Martin F."/>
            <person name="Silar P."/>
            <person name="Natvig D."/>
            <person name="Lalanne C."/>
            <person name="Gautier V."/>
            <person name="Ament-Velasquez S.L."/>
            <person name="Kruys A."/>
            <person name="Hutchinson M.I."/>
            <person name="Powell A.J."/>
            <person name="Barry K."/>
            <person name="Miller A.N."/>
            <person name="Grigoriev I.V."/>
            <person name="Debuchy R."/>
            <person name="Gladieux P."/>
            <person name="Thoren M.H."/>
            <person name="Johannesson H."/>
        </authorList>
    </citation>
    <scope>NUCLEOTIDE SEQUENCE</scope>
    <source>
        <strain evidence="1">PSN293</strain>
    </source>
</reference>
<feature type="non-terminal residue" evidence="1">
    <location>
        <position position="62"/>
    </location>
</feature>